<dbReference type="InterPro" id="IPR001845">
    <property type="entry name" value="HTH_ArsR_DNA-bd_dom"/>
</dbReference>
<reference evidence="3 4" key="3">
    <citation type="journal article" date="2019" name="Int. J. Syst. Evol. Microbiol.">
        <title>The Global Catalogue of Microorganisms (GCM) 10K type strain sequencing project: providing services to taxonomists for standard genome sequencing and annotation.</title>
        <authorList>
            <consortium name="The Broad Institute Genomics Platform"/>
            <consortium name="The Broad Institute Genome Sequencing Center for Infectious Disease"/>
            <person name="Wu L."/>
            <person name="Ma J."/>
        </authorList>
    </citation>
    <scope>NUCLEOTIDE SEQUENCE [LARGE SCALE GENOMIC DNA]</scope>
    <source>
        <strain evidence="3 4">JCM 11136</strain>
    </source>
</reference>
<sequence length="105" mass="11978">MRQLPEPSVADIRLTEVLRALSDPIRLVLAAKLAAVEELRCTEAGMDLEIHKSTLSYHYRTLREAGVMRTYAVGRERHLRLRRQDLDLRFPGLLDAILAAARNSR</sequence>
<evidence type="ECO:0000313" key="3">
    <source>
        <dbReference type="EMBL" id="GAA0938426.1"/>
    </source>
</evidence>
<dbReference type="GO" id="GO:0003700">
    <property type="term" value="F:DNA-binding transcription factor activity"/>
    <property type="evidence" value="ECO:0007669"/>
    <property type="project" value="InterPro"/>
</dbReference>
<dbReference type="PRINTS" id="PR00778">
    <property type="entry name" value="HTHARSR"/>
</dbReference>
<gene>
    <name evidence="3" type="ORF">GCM10009560_48370</name>
</gene>
<dbReference type="AlphaFoldDB" id="C9W335"/>
<reference evidence="2" key="1">
    <citation type="submission" date="2008-08" db="EMBL/GenBank/DDBJ databases">
        <authorList>
            <person name="Chiu H.-T."/>
        </authorList>
    </citation>
    <scope>NUCLEOTIDE SEQUENCE</scope>
    <source>
        <strain evidence="2">NRRL15532</strain>
    </source>
</reference>
<reference evidence="2" key="2">
    <citation type="journal article" date="2009" name="Mol. Biosyst.">
        <title>Molecular cloning, sequence analysis and functional characterization of the gene cluster for biosynthesis of K-252a and its analogs.</title>
        <authorList>
            <person name="Chiu H.T."/>
            <person name="Chen Y.L."/>
            <person name="Chen C.Y."/>
            <person name="Jin C."/>
            <person name="Lee M.N."/>
            <person name="Lin Y.C."/>
        </authorList>
    </citation>
    <scope>NUCLEOTIDE SEQUENCE</scope>
    <source>
        <strain evidence="2">NRRL15532</strain>
    </source>
</reference>
<proteinExistence type="predicted"/>
<evidence type="ECO:0000313" key="2">
    <source>
        <dbReference type="EMBL" id="ACN29704.1"/>
    </source>
</evidence>
<dbReference type="SUPFAM" id="SSF46785">
    <property type="entry name" value="Winged helix' DNA-binding domain"/>
    <property type="match status" value="1"/>
</dbReference>
<evidence type="ECO:0000259" key="1">
    <source>
        <dbReference type="PROSITE" id="PS50987"/>
    </source>
</evidence>
<dbReference type="PROSITE" id="PS50987">
    <property type="entry name" value="HTH_ARSR_2"/>
    <property type="match status" value="1"/>
</dbReference>
<reference evidence="3" key="4">
    <citation type="submission" date="2023-12" db="EMBL/GenBank/DDBJ databases">
        <authorList>
            <person name="Sun Q."/>
            <person name="Inoue M."/>
        </authorList>
    </citation>
    <scope>NUCLEOTIDE SEQUENCE</scope>
    <source>
        <strain evidence="3">JCM 11136</strain>
    </source>
</reference>
<organism evidence="2">
    <name type="scientific">Nonomuraea longicatena</name>
    <dbReference type="NCBI Taxonomy" id="83682"/>
    <lineage>
        <taxon>Bacteria</taxon>
        <taxon>Bacillati</taxon>
        <taxon>Actinomycetota</taxon>
        <taxon>Actinomycetes</taxon>
        <taxon>Streptosporangiales</taxon>
        <taxon>Streptosporangiaceae</taxon>
        <taxon>Nonomuraea</taxon>
    </lineage>
</organism>
<dbReference type="RefSeq" id="WP_343952266.1">
    <property type="nucleotide sequence ID" value="NZ_BAAAHQ010000024.1"/>
</dbReference>
<name>C9W335_9ACTN</name>
<dbReference type="Gene3D" id="1.10.10.10">
    <property type="entry name" value="Winged helix-like DNA-binding domain superfamily/Winged helix DNA-binding domain"/>
    <property type="match status" value="1"/>
</dbReference>
<dbReference type="InterPro" id="IPR036390">
    <property type="entry name" value="WH_DNA-bd_sf"/>
</dbReference>
<dbReference type="EMBL" id="BAAAHQ010000024">
    <property type="protein sequence ID" value="GAA0938426.1"/>
    <property type="molecule type" value="Genomic_DNA"/>
</dbReference>
<protein>
    <submittedName>
        <fullName evidence="3">Helix-turn-helix transcriptional regulator</fullName>
    </submittedName>
    <submittedName>
        <fullName evidence="2">Putative ArsR family transcriptional regulator</fullName>
    </submittedName>
</protein>
<feature type="domain" description="HTH arsR-type" evidence="1">
    <location>
        <begin position="6"/>
        <end position="105"/>
    </location>
</feature>
<accession>C9W335</accession>
<dbReference type="InterPro" id="IPR036388">
    <property type="entry name" value="WH-like_DNA-bd_sf"/>
</dbReference>
<dbReference type="Proteomes" id="UP001501578">
    <property type="component" value="Unassembled WGS sequence"/>
</dbReference>
<dbReference type="SMART" id="SM00418">
    <property type="entry name" value="HTH_ARSR"/>
    <property type="match status" value="1"/>
</dbReference>
<evidence type="ECO:0000313" key="4">
    <source>
        <dbReference type="Proteomes" id="UP001501578"/>
    </source>
</evidence>
<dbReference type="EMBL" id="FJ031030">
    <property type="protein sequence ID" value="ACN29704.1"/>
    <property type="molecule type" value="Genomic_DNA"/>
</dbReference>
<keyword evidence="4" id="KW-1185">Reference proteome</keyword>